<dbReference type="EnsemblPlants" id="OBART05G03090.1">
    <property type="protein sequence ID" value="OBART05G03090.1"/>
    <property type="gene ID" value="OBART05G03090"/>
</dbReference>
<feature type="region of interest" description="Disordered" evidence="1">
    <location>
        <begin position="82"/>
        <end position="107"/>
    </location>
</feature>
<proteinExistence type="predicted"/>
<feature type="compositionally biased region" description="Low complexity" evidence="1">
    <location>
        <begin position="36"/>
        <end position="45"/>
    </location>
</feature>
<dbReference type="Gramene" id="OBART05G03090.1">
    <property type="protein sequence ID" value="OBART05G03090.1"/>
    <property type="gene ID" value="OBART05G03090"/>
</dbReference>
<feature type="compositionally biased region" description="Pro residues" evidence="1">
    <location>
        <begin position="12"/>
        <end position="22"/>
    </location>
</feature>
<feature type="region of interest" description="Disordered" evidence="1">
    <location>
        <begin position="1"/>
        <end position="46"/>
    </location>
</feature>
<organism evidence="2">
    <name type="scientific">Oryza barthii</name>
    <dbReference type="NCBI Taxonomy" id="65489"/>
    <lineage>
        <taxon>Eukaryota</taxon>
        <taxon>Viridiplantae</taxon>
        <taxon>Streptophyta</taxon>
        <taxon>Embryophyta</taxon>
        <taxon>Tracheophyta</taxon>
        <taxon>Spermatophyta</taxon>
        <taxon>Magnoliopsida</taxon>
        <taxon>Liliopsida</taxon>
        <taxon>Poales</taxon>
        <taxon>Poaceae</taxon>
        <taxon>BOP clade</taxon>
        <taxon>Oryzoideae</taxon>
        <taxon>Oryzeae</taxon>
        <taxon>Oryzinae</taxon>
        <taxon>Oryza</taxon>
    </lineage>
</organism>
<keyword evidence="3" id="KW-1185">Reference proteome</keyword>
<evidence type="ECO:0000313" key="3">
    <source>
        <dbReference type="Proteomes" id="UP000026960"/>
    </source>
</evidence>
<protein>
    <submittedName>
        <fullName evidence="2">Uncharacterized protein</fullName>
    </submittedName>
</protein>
<dbReference type="AlphaFoldDB" id="A0A0D3G358"/>
<dbReference type="Proteomes" id="UP000026960">
    <property type="component" value="Chromosome 5"/>
</dbReference>
<dbReference type="HOGENOM" id="CLU_1470345_0_0_1"/>
<sequence length="184" mass="20253">MFNVPGRSGPPARFPPTKPRPVSPVTSSHATRRSRSVTVTVSVPTSPRPRRLVRLDLPPLSLSFAFSIPTVVSLLPPAAAASSSLPLTRDDDDDEGGDDASSPEGRRLPFPFAVAARGFLLPRRRLAHWGSPVPRPPRTAGRLFDAAANPSFRRRGEGRWREGDRAVRKVLLDIDYLWWMTSSQ</sequence>
<evidence type="ECO:0000256" key="1">
    <source>
        <dbReference type="SAM" id="MobiDB-lite"/>
    </source>
</evidence>
<accession>A0A0D3G358</accession>
<dbReference type="PaxDb" id="65489-OBART05G03090.1"/>
<reference evidence="2" key="2">
    <citation type="submission" date="2015-03" db="UniProtKB">
        <authorList>
            <consortium name="EnsemblPlants"/>
        </authorList>
    </citation>
    <scope>IDENTIFICATION</scope>
</reference>
<reference evidence="2" key="1">
    <citation type="journal article" date="2009" name="Rice">
        <title>De Novo Next Generation Sequencing of Plant Genomes.</title>
        <authorList>
            <person name="Rounsley S."/>
            <person name="Marri P.R."/>
            <person name="Yu Y."/>
            <person name="He R."/>
            <person name="Sisneros N."/>
            <person name="Goicoechea J.L."/>
            <person name="Lee S.J."/>
            <person name="Angelova A."/>
            <person name="Kudrna D."/>
            <person name="Luo M."/>
            <person name="Affourtit J."/>
            <person name="Desany B."/>
            <person name="Knight J."/>
            <person name="Niazi F."/>
            <person name="Egholm M."/>
            <person name="Wing R.A."/>
        </authorList>
    </citation>
    <scope>NUCLEOTIDE SEQUENCE [LARGE SCALE GENOMIC DNA]</scope>
    <source>
        <strain evidence="2">cv. IRGC 105608</strain>
    </source>
</reference>
<evidence type="ECO:0000313" key="2">
    <source>
        <dbReference type="EnsemblPlants" id="OBART05G03090.1"/>
    </source>
</evidence>
<name>A0A0D3G358_9ORYZ</name>